<organism evidence="2 3">
    <name type="scientific">Cryphonectria parasitica (strain ATCC 38755 / EP155)</name>
    <dbReference type="NCBI Taxonomy" id="660469"/>
    <lineage>
        <taxon>Eukaryota</taxon>
        <taxon>Fungi</taxon>
        <taxon>Dikarya</taxon>
        <taxon>Ascomycota</taxon>
        <taxon>Pezizomycotina</taxon>
        <taxon>Sordariomycetes</taxon>
        <taxon>Sordariomycetidae</taxon>
        <taxon>Diaporthales</taxon>
        <taxon>Cryphonectriaceae</taxon>
        <taxon>Cryphonectria-Endothia species complex</taxon>
        <taxon>Cryphonectria</taxon>
    </lineage>
</organism>
<evidence type="ECO:0000313" key="3">
    <source>
        <dbReference type="Proteomes" id="UP000803844"/>
    </source>
</evidence>
<keyword evidence="3" id="KW-1185">Reference proteome</keyword>
<protein>
    <submittedName>
        <fullName evidence="2">Uncharacterized protein</fullName>
    </submittedName>
</protein>
<feature type="compositionally biased region" description="Basic and acidic residues" evidence="1">
    <location>
        <begin position="234"/>
        <end position="244"/>
    </location>
</feature>
<comment type="caution">
    <text evidence="2">The sequence shown here is derived from an EMBL/GenBank/DDBJ whole genome shotgun (WGS) entry which is preliminary data.</text>
</comment>
<proteinExistence type="predicted"/>
<name>A0A9P4Y227_CRYP1</name>
<evidence type="ECO:0000256" key="1">
    <source>
        <dbReference type="SAM" id="MobiDB-lite"/>
    </source>
</evidence>
<reference evidence="2" key="1">
    <citation type="journal article" date="2020" name="Phytopathology">
        <title>Genome sequence of the chestnut blight fungus Cryphonectria parasitica EP155: A fundamental resource for an archetypical invasive plant pathogen.</title>
        <authorList>
            <person name="Crouch J.A."/>
            <person name="Dawe A."/>
            <person name="Aerts A."/>
            <person name="Barry K."/>
            <person name="Churchill A.C.L."/>
            <person name="Grimwood J."/>
            <person name="Hillman B."/>
            <person name="Milgroom M.G."/>
            <person name="Pangilinan J."/>
            <person name="Smith M."/>
            <person name="Salamov A."/>
            <person name="Schmutz J."/>
            <person name="Yadav J."/>
            <person name="Grigoriev I.V."/>
            <person name="Nuss D."/>
        </authorList>
    </citation>
    <scope>NUCLEOTIDE SEQUENCE</scope>
    <source>
        <strain evidence="2">EP155</strain>
    </source>
</reference>
<feature type="region of interest" description="Disordered" evidence="1">
    <location>
        <begin position="214"/>
        <end position="244"/>
    </location>
</feature>
<dbReference type="EMBL" id="MU032348">
    <property type="protein sequence ID" value="KAF3765238.1"/>
    <property type="molecule type" value="Genomic_DNA"/>
</dbReference>
<dbReference type="RefSeq" id="XP_040776199.1">
    <property type="nucleotide sequence ID" value="XM_040920644.1"/>
</dbReference>
<gene>
    <name evidence="2" type="ORF">M406DRAFT_331546</name>
</gene>
<dbReference type="Proteomes" id="UP000803844">
    <property type="component" value="Unassembled WGS sequence"/>
</dbReference>
<evidence type="ECO:0000313" key="2">
    <source>
        <dbReference type="EMBL" id="KAF3765238.1"/>
    </source>
</evidence>
<sequence length="244" mass="26826">MDPEQAEGVTTRSAAAKAKARAEATIGPAIKDEDVDWTEIQLDKTQMLTATNYRTWKVTVASMMDLAGIPQAEDAVLTPKADQRLGVRLRKTISTDILKRFANITSGMELWQALLDTYGTTGPASQMSWFCELMNLKLKNDPIEYCSKFRSLVADIHGANVPFAGTLACLMFVQGVSQARPEWAARARTTLRTTPSTPLSDLISDLTDEFVVQEAGKGGSKEGKKAMNSTSGSKTRDSWKKDRW</sequence>
<dbReference type="GeneID" id="63837773"/>
<dbReference type="AlphaFoldDB" id="A0A9P4Y227"/>
<accession>A0A9P4Y227</accession>